<evidence type="ECO:0000313" key="2">
    <source>
        <dbReference type="Proteomes" id="UP001281761"/>
    </source>
</evidence>
<comment type="caution">
    <text evidence="1">The sequence shown here is derived from an EMBL/GenBank/DDBJ whole genome shotgun (WGS) entry which is preliminary data.</text>
</comment>
<name>A0ABQ9X754_9EUKA</name>
<reference evidence="1 2" key="1">
    <citation type="journal article" date="2022" name="bioRxiv">
        <title>Genomics of Preaxostyla Flagellates Illuminates Evolutionary Transitions and the Path Towards Mitochondrial Loss.</title>
        <authorList>
            <person name="Novak L.V.F."/>
            <person name="Treitli S.C."/>
            <person name="Pyrih J."/>
            <person name="Halakuc P."/>
            <person name="Pipaliya S.V."/>
            <person name="Vacek V."/>
            <person name="Brzon O."/>
            <person name="Soukal P."/>
            <person name="Eme L."/>
            <person name="Dacks J.B."/>
            <person name="Karnkowska A."/>
            <person name="Elias M."/>
            <person name="Hampl V."/>
        </authorList>
    </citation>
    <scope>NUCLEOTIDE SEQUENCE [LARGE SCALE GENOMIC DNA]</scope>
    <source>
        <strain evidence="1">NAU3</strain>
        <tissue evidence="1">Gut</tissue>
    </source>
</reference>
<dbReference type="Proteomes" id="UP001281761">
    <property type="component" value="Unassembled WGS sequence"/>
</dbReference>
<proteinExistence type="predicted"/>
<keyword evidence="2" id="KW-1185">Reference proteome</keyword>
<gene>
    <name evidence="1" type="ORF">BLNAU_18348</name>
</gene>
<protein>
    <submittedName>
        <fullName evidence="1">Uncharacterized protein</fullName>
    </submittedName>
</protein>
<organism evidence="1 2">
    <name type="scientific">Blattamonas nauphoetae</name>
    <dbReference type="NCBI Taxonomy" id="2049346"/>
    <lineage>
        <taxon>Eukaryota</taxon>
        <taxon>Metamonada</taxon>
        <taxon>Preaxostyla</taxon>
        <taxon>Oxymonadida</taxon>
        <taxon>Blattamonas</taxon>
    </lineage>
</organism>
<accession>A0ABQ9X754</accession>
<sequence>MKNLDGLTVGATDKNPIERFNKLLASYSNPTELYRQFYQEDLVNLLERFLNHLKVDERRTLLRRFGAAMSQRDLKVRSFHPLFSPSCLLLHQDIDVDSLKKVVSCYEDVLTLFHASGLSHSILKQIQPNQTNNHRLDRLSQLSEIFPLVSIEPLSTDLSSLFRNFLCNPLPYLEKDHPSGRSSFSAFLDILCNEVMACSILGIGDAVYKTIVTNFNTLSESIRLEQSEHPDIDYDFRDFQVITEISQNETDPVKRIAAFINLFHPLALSIKFGDINHPMNLLSQCLQHTATFLNAHPDLIDSFLETVDVSSSPSDTPFRHDRHLNLISALSQSSSPLFTKLSQPFLDPTFPLHSLLSPRSFTDPASSFIRMASTNPAFFCRLVETHARRILDIANSTALSSVRVVSDSLSGSYCLDFGRATPNWIVLLKTITEAKLDLTLNSIDFNSLPSSLLTLLVLSAASTNDEISNTAVSIFSNQFGLSTPHTETLLSATQTTFPVTDVFPLSHYQESGASDHLRRGSQSICAEAGRCVVMQSRCNISEQFESRNFAQMLGIPFAGCLVIGLHSTTTLPHSFPFFSPELCRLSQQPSVWNDSSLPSPLTALTTLADIEISLTLRRSNRTRTALSIEWLNNHTSIIAIREVNHREAENNTGRREMEAFNTAGCVTETTAPLL</sequence>
<evidence type="ECO:0000313" key="1">
    <source>
        <dbReference type="EMBL" id="KAK2946752.1"/>
    </source>
</evidence>
<dbReference type="EMBL" id="JARBJD010000220">
    <property type="protein sequence ID" value="KAK2946752.1"/>
    <property type="molecule type" value="Genomic_DNA"/>
</dbReference>